<dbReference type="FunFam" id="3.30.930.10:FF:000065">
    <property type="entry name" value="Proline--tRNA ligase"/>
    <property type="match status" value="1"/>
</dbReference>
<comment type="subcellular location">
    <subcellularLocation>
        <location evidence="1 12">Cytoplasm</location>
    </subcellularLocation>
</comment>
<organism evidence="14 15">
    <name type="scientific">Helicobacter pylori NY40</name>
    <dbReference type="NCBI Taxonomy" id="1426844"/>
    <lineage>
        <taxon>Bacteria</taxon>
        <taxon>Pseudomonadati</taxon>
        <taxon>Campylobacterota</taxon>
        <taxon>Epsilonproteobacteria</taxon>
        <taxon>Campylobacterales</taxon>
        <taxon>Helicobacteraceae</taxon>
        <taxon>Helicobacter</taxon>
    </lineage>
</organism>
<evidence type="ECO:0000256" key="6">
    <source>
        <dbReference type="ARBA" id="ARBA00022840"/>
    </source>
</evidence>
<evidence type="ECO:0000256" key="7">
    <source>
        <dbReference type="ARBA" id="ARBA00022917"/>
    </source>
</evidence>
<evidence type="ECO:0000256" key="1">
    <source>
        <dbReference type="ARBA" id="ARBA00004496"/>
    </source>
</evidence>
<keyword evidence="7 12" id="KW-0648">Protein biosynthesis</keyword>
<comment type="similarity">
    <text evidence="11 12">Belongs to the class-II aminoacyl-tRNA synthetase family. ProS type 1 subfamily.</text>
</comment>
<dbReference type="CDD" id="cd00861">
    <property type="entry name" value="ProRS_anticodon_short"/>
    <property type="match status" value="1"/>
</dbReference>
<dbReference type="SUPFAM" id="SSF52954">
    <property type="entry name" value="Class II aaRS ABD-related"/>
    <property type="match status" value="1"/>
</dbReference>
<comment type="subunit">
    <text evidence="2 12">Homodimer.</text>
</comment>
<keyword evidence="3 12" id="KW-0963">Cytoplasm</keyword>
<dbReference type="PRINTS" id="PR01046">
    <property type="entry name" value="TRNASYNTHPRO"/>
</dbReference>
<dbReference type="InterPro" id="IPR007214">
    <property type="entry name" value="YbaK/aa-tRNA-synth-assoc-dom"/>
</dbReference>
<dbReference type="PANTHER" id="PTHR42753:SF2">
    <property type="entry name" value="PROLINE--TRNA LIGASE"/>
    <property type="match status" value="1"/>
</dbReference>
<dbReference type="InterPro" id="IPR033730">
    <property type="entry name" value="ProRS_core_prok"/>
</dbReference>
<evidence type="ECO:0000256" key="11">
    <source>
        <dbReference type="ARBA" id="ARBA00060755"/>
    </source>
</evidence>
<dbReference type="Pfam" id="PF00587">
    <property type="entry name" value="tRNA-synt_2b"/>
    <property type="match status" value="2"/>
</dbReference>
<reference evidence="14 15" key="1">
    <citation type="submission" date="2013-11" db="EMBL/GenBank/DDBJ databases">
        <title>Estimation of Helicobacter pylori bacteriophage ecology using H. pylori isolates.</title>
        <authorList>
            <person name="Uchiyama J."/>
            <person name="Takemura-Uchiyama I."/>
            <person name="Ujihara T."/>
            <person name="Matsuzaki S."/>
        </authorList>
    </citation>
    <scope>NUCLEOTIDE SEQUENCE [LARGE SCALE GENOMIC DNA]</scope>
    <source>
        <strain evidence="14 15">NY40</strain>
    </source>
</reference>
<dbReference type="GO" id="GO:0005524">
    <property type="term" value="F:ATP binding"/>
    <property type="evidence" value="ECO:0007669"/>
    <property type="project" value="UniProtKB-UniRule"/>
</dbReference>
<dbReference type="InterPro" id="IPR002316">
    <property type="entry name" value="Pro-tRNA-ligase_IIa"/>
</dbReference>
<evidence type="ECO:0000259" key="13">
    <source>
        <dbReference type="PROSITE" id="PS50862"/>
    </source>
</evidence>
<dbReference type="Pfam" id="PF04073">
    <property type="entry name" value="tRNA_edit"/>
    <property type="match status" value="1"/>
</dbReference>
<evidence type="ECO:0000256" key="12">
    <source>
        <dbReference type="HAMAP-Rule" id="MF_01569"/>
    </source>
</evidence>
<dbReference type="InterPro" id="IPR036621">
    <property type="entry name" value="Anticodon-bd_dom_sf"/>
</dbReference>
<dbReference type="RefSeq" id="WP_041050712.1">
    <property type="nucleotide sequence ID" value="NZ_AP014523.1"/>
</dbReference>
<dbReference type="SUPFAM" id="SSF55681">
    <property type="entry name" value="Class II aaRS and biotin synthetases"/>
    <property type="match status" value="1"/>
</dbReference>
<proteinExistence type="inferred from homology"/>
<dbReference type="CDD" id="cd00779">
    <property type="entry name" value="ProRS_core_prok"/>
    <property type="match status" value="1"/>
</dbReference>
<dbReference type="GO" id="GO:0005829">
    <property type="term" value="C:cytosol"/>
    <property type="evidence" value="ECO:0007669"/>
    <property type="project" value="TreeGrafter"/>
</dbReference>
<dbReference type="Gene3D" id="3.30.930.10">
    <property type="entry name" value="Bira Bifunctional Protein, Domain 2"/>
    <property type="match status" value="2"/>
</dbReference>
<evidence type="ECO:0000313" key="15">
    <source>
        <dbReference type="Proteomes" id="UP000031662"/>
    </source>
</evidence>
<dbReference type="InterPro" id="IPR023717">
    <property type="entry name" value="Pro-tRNA-Synthase_IIa_type1"/>
</dbReference>
<evidence type="ECO:0000256" key="5">
    <source>
        <dbReference type="ARBA" id="ARBA00022741"/>
    </source>
</evidence>
<dbReference type="Gene3D" id="3.40.50.800">
    <property type="entry name" value="Anticodon-binding domain"/>
    <property type="match status" value="1"/>
</dbReference>
<comment type="domain">
    <text evidence="12">Consists of three domains: the N-terminal catalytic domain, the editing domain and the C-terminal anticodon-binding domain.</text>
</comment>
<dbReference type="CDD" id="cd04334">
    <property type="entry name" value="ProRS-INS"/>
    <property type="match status" value="1"/>
</dbReference>
<sequence length="577" mass="65162">MLFSKLFAPTLKEPPKDAVLKSHKHLAQAGYIYQVGSGIYNFLPLAKKVLDKIENITHKRMQEHGAQNILMSFVVLASLWEKSGRLDKYGKELLVFKDRKDNDFVLSPTLEENITEIAANFIKSYKQLPVHLYQIHTKFRDEIRPRFGLVRAREFIMKDGYSFHEDAESLDKEFLNTQNAYKEILSDLGLDFRIVEADSGAIGGSKSREFVVLTECGEDTIVVCQNCDYAANIEIAKRSKRPEPLNVPKAQLAKFPTPNTTSAQSVAEFFKTEPYFILKALVRKVIHKDKETLACFFVRGDDNLEETKALNALNLLGANALELREASQEDLNKAGLIAGFIGPYGLKKHVSYIIFDEDLKEGDCLIVGANEKDFHAVGVDLKGFENLVYADIVQVKESDRCPNCQGALKYHKSLEVGHIFKLGQGYAKSLKASFLDKNGKEQFFEMGCYGIGISRLLSAILEQKSDDLGCVWTKNTAPFDVVIVVSNLKDEAQKKLAFEVYERLLQKGVDALLDDRDARFGAKMRDFELIGERLALIVGKQTLENKEFECIKRANLEKQTLKDIELEEKILEMLASE</sequence>
<evidence type="ECO:0000256" key="10">
    <source>
        <dbReference type="ARBA" id="ARBA00053664"/>
    </source>
</evidence>
<evidence type="ECO:0000256" key="4">
    <source>
        <dbReference type="ARBA" id="ARBA00022598"/>
    </source>
</evidence>
<dbReference type="GO" id="GO:0002161">
    <property type="term" value="F:aminoacyl-tRNA deacylase activity"/>
    <property type="evidence" value="ECO:0007669"/>
    <property type="project" value="InterPro"/>
</dbReference>
<dbReference type="AlphaFoldDB" id="A0A060PQP7"/>
<gene>
    <name evidence="12" type="primary">proS</name>
    <name evidence="14" type="ORF">NY40_0863</name>
</gene>
<dbReference type="FunFam" id="3.40.50.800:FF:000051">
    <property type="entry name" value="Proline--tRNA ligase"/>
    <property type="match status" value="1"/>
</dbReference>
<dbReference type="Proteomes" id="UP000031662">
    <property type="component" value="Chromosome"/>
</dbReference>
<dbReference type="InterPro" id="IPR004500">
    <property type="entry name" value="Pro-tRNA-synth_IIa_bac-type"/>
</dbReference>
<dbReference type="InterPro" id="IPR002314">
    <property type="entry name" value="aa-tRNA-synt_IIb"/>
</dbReference>
<keyword evidence="4 12" id="KW-0436">Ligase</keyword>
<dbReference type="SUPFAM" id="SSF55826">
    <property type="entry name" value="YbaK/ProRS associated domain"/>
    <property type="match status" value="1"/>
</dbReference>
<dbReference type="NCBIfam" id="TIGR00409">
    <property type="entry name" value="proS_fam_II"/>
    <property type="match status" value="1"/>
</dbReference>
<dbReference type="PROSITE" id="PS50862">
    <property type="entry name" value="AA_TRNA_LIGASE_II"/>
    <property type="match status" value="1"/>
</dbReference>
<evidence type="ECO:0000256" key="9">
    <source>
        <dbReference type="ARBA" id="ARBA00047671"/>
    </source>
</evidence>
<dbReference type="InterPro" id="IPR050062">
    <property type="entry name" value="Pro-tRNA_synthetase"/>
</dbReference>
<dbReference type="EMBL" id="AP014523">
    <property type="protein sequence ID" value="BAO97874.1"/>
    <property type="molecule type" value="Genomic_DNA"/>
</dbReference>
<dbReference type="HOGENOM" id="CLU_016739_0_0_7"/>
<evidence type="ECO:0000313" key="14">
    <source>
        <dbReference type="EMBL" id="BAO97874.1"/>
    </source>
</evidence>
<feature type="domain" description="Aminoacyl-transfer RNA synthetases class-II family profile" evidence="13">
    <location>
        <begin position="48"/>
        <end position="478"/>
    </location>
</feature>
<dbReference type="InterPro" id="IPR044140">
    <property type="entry name" value="ProRS_anticodon_short"/>
</dbReference>
<accession>A0A060PQP7</accession>
<evidence type="ECO:0000256" key="2">
    <source>
        <dbReference type="ARBA" id="ARBA00011738"/>
    </source>
</evidence>
<dbReference type="NCBIfam" id="NF006625">
    <property type="entry name" value="PRK09194.1"/>
    <property type="match status" value="1"/>
</dbReference>
<dbReference type="PANTHER" id="PTHR42753">
    <property type="entry name" value="MITOCHONDRIAL RIBOSOME PROTEIN L39/PROLYL-TRNA LIGASE FAMILY MEMBER"/>
    <property type="match status" value="1"/>
</dbReference>
<evidence type="ECO:0000256" key="8">
    <source>
        <dbReference type="ARBA" id="ARBA00023146"/>
    </source>
</evidence>
<dbReference type="GO" id="GO:0006433">
    <property type="term" value="P:prolyl-tRNA aminoacylation"/>
    <property type="evidence" value="ECO:0007669"/>
    <property type="project" value="UniProtKB-UniRule"/>
</dbReference>
<dbReference type="GO" id="GO:0004827">
    <property type="term" value="F:proline-tRNA ligase activity"/>
    <property type="evidence" value="ECO:0007669"/>
    <property type="project" value="UniProtKB-UniRule"/>
</dbReference>
<dbReference type="InterPro" id="IPR045864">
    <property type="entry name" value="aa-tRNA-synth_II/BPL/LPL"/>
</dbReference>
<dbReference type="InterPro" id="IPR004154">
    <property type="entry name" value="Anticodon-bd"/>
</dbReference>
<dbReference type="InterPro" id="IPR036754">
    <property type="entry name" value="YbaK/aa-tRNA-synt-asso_dom_sf"/>
</dbReference>
<keyword evidence="5 12" id="KW-0547">Nucleotide-binding</keyword>
<dbReference type="Pfam" id="PF03129">
    <property type="entry name" value="HGTP_anticodon"/>
    <property type="match status" value="1"/>
</dbReference>
<keyword evidence="8 12" id="KW-0030">Aminoacyl-tRNA synthetase</keyword>
<comment type="function">
    <text evidence="10 12">Catalyzes the attachment of proline to tRNA(Pro) in a two-step reaction: proline is first activated by ATP to form Pro-AMP and then transferred to the acceptor end of tRNA(Pro). As ProRS can inadvertently accommodate and process non-cognate amino acids such as alanine and cysteine, to avoid such errors it has two additional distinct editing activities against alanine. One activity is designated as 'pretransfer' editing and involves the tRNA(Pro)-independent hydrolysis of activated Ala-AMP. The other activity is designated 'posttransfer' editing and involves deacylation of mischarged Ala-tRNA(Pro). The misacylated Cys-tRNA(Pro) is not edited by ProRS.</text>
</comment>
<name>A0A060PQP7_HELPX</name>
<comment type="catalytic activity">
    <reaction evidence="9 12">
        <text>tRNA(Pro) + L-proline + ATP = L-prolyl-tRNA(Pro) + AMP + diphosphate</text>
        <dbReference type="Rhea" id="RHEA:14305"/>
        <dbReference type="Rhea" id="RHEA-COMP:9700"/>
        <dbReference type="Rhea" id="RHEA-COMP:9702"/>
        <dbReference type="ChEBI" id="CHEBI:30616"/>
        <dbReference type="ChEBI" id="CHEBI:33019"/>
        <dbReference type="ChEBI" id="CHEBI:60039"/>
        <dbReference type="ChEBI" id="CHEBI:78442"/>
        <dbReference type="ChEBI" id="CHEBI:78532"/>
        <dbReference type="ChEBI" id="CHEBI:456215"/>
        <dbReference type="EC" id="6.1.1.15"/>
    </reaction>
</comment>
<dbReference type="HAMAP" id="MF_01569">
    <property type="entry name" value="Pro_tRNA_synth_type1"/>
    <property type="match status" value="1"/>
</dbReference>
<dbReference type="EC" id="6.1.1.15" evidence="12"/>
<evidence type="ECO:0000256" key="3">
    <source>
        <dbReference type="ARBA" id="ARBA00022490"/>
    </source>
</evidence>
<protein>
    <recommendedName>
        <fullName evidence="12">Proline--tRNA ligase</fullName>
        <ecNumber evidence="12">6.1.1.15</ecNumber>
    </recommendedName>
    <alternativeName>
        <fullName evidence="12">Prolyl-tRNA synthetase</fullName>
        <shortName evidence="12">ProRS</shortName>
    </alternativeName>
</protein>
<dbReference type="InterPro" id="IPR006195">
    <property type="entry name" value="aa-tRNA-synth_II"/>
</dbReference>
<dbReference type="FunFam" id="3.30.930.10:FF:000066">
    <property type="entry name" value="Proline--tRNA ligase"/>
    <property type="match status" value="1"/>
</dbReference>
<keyword evidence="6 12" id="KW-0067">ATP-binding</keyword>